<comment type="caution">
    <text evidence="3">The sequence shown here is derived from an EMBL/GenBank/DDBJ whole genome shotgun (WGS) entry which is preliminary data.</text>
</comment>
<feature type="compositionally biased region" description="Low complexity" evidence="1">
    <location>
        <begin position="108"/>
        <end position="131"/>
    </location>
</feature>
<feature type="compositionally biased region" description="Basic and acidic residues" evidence="1">
    <location>
        <begin position="147"/>
        <end position="158"/>
    </location>
</feature>
<feature type="domain" description="YqaJ viral recombinase" evidence="2">
    <location>
        <begin position="299"/>
        <end position="423"/>
    </location>
</feature>
<evidence type="ECO:0000313" key="3">
    <source>
        <dbReference type="EMBL" id="KAB1633824.1"/>
    </source>
</evidence>
<proteinExistence type="predicted"/>
<dbReference type="InterPro" id="IPR019080">
    <property type="entry name" value="YqaJ_viral_recombinase"/>
</dbReference>
<dbReference type="Proteomes" id="UP000481339">
    <property type="component" value="Unassembled WGS sequence"/>
</dbReference>
<feature type="compositionally biased region" description="Basic residues" evidence="1">
    <location>
        <begin position="238"/>
        <end position="256"/>
    </location>
</feature>
<evidence type="ECO:0000259" key="2">
    <source>
        <dbReference type="Pfam" id="PF09588"/>
    </source>
</evidence>
<feature type="region of interest" description="Disordered" evidence="1">
    <location>
        <begin position="179"/>
        <end position="202"/>
    </location>
</feature>
<reference evidence="3 4" key="1">
    <citation type="submission" date="2019-09" db="EMBL/GenBank/DDBJ databases">
        <title>Phylogeny of genus Pseudoclavibacter and closely related genus.</title>
        <authorList>
            <person name="Li Y."/>
        </authorList>
    </citation>
    <scope>NUCLEOTIDE SEQUENCE [LARGE SCALE GENOMIC DNA]</scope>
    <source>
        <strain evidence="3 4">JCM 16921</strain>
    </source>
</reference>
<feature type="region of interest" description="Disordered" evidence="1">
    <location>
        <begin position="219"/>
        <end position="279"/>
    </location>
</feature>
<sequence length="483" mass="52816">MWWRRLRTGSVCVIQPRRPAPPPGFDAPAPPRHPAPAGPRGGAHDRGLLPTLPTAPQRPPPLLPGDPRRPARPGPTRPTRARARRPRGAAAPGALGHRPRARGRPRSRPGTTRVALRGGPRAATAGPAHRCLPPRRRPVPLGLVDGARHPGDRGEHAPAHALPPPPLAGLRPAVPARHASRGARAHRRGDAAQPRARRARGAVQHRVLVVRDLLRPRAGGRAVGPARRSPLTTAASPRARHTSRRRARRVSRRSHRAAASAARRTGRAPPRRTTLGDVSSVPDFLRDRVVADSHDRPAWLRARAMGITATDAAHLATPRSVAGLVRAKCDPFGFAGNAYTQYGRDREPVIAEWMRQRFGLHSSTVLFRALANPRHLATPDGLNDCTDGGDLLLAEIKTSTRPLERAPRSYLRQIWWQQHVMGARRTLLVWEQHEGFHPLGEPRVRWVERDDAQIARLVELADATLARLDRIGTDQAGSPAGRR</sequence>
<evidence type="ECO:0000313" key="4">
    <source>
        <dbReference type="Proteomes" id="UP000481339"/>
    </source>
</evidence>
<dbReference type="SUPFAM" id="SSF52980">
    <property type="entry name" value="Restriction endonuclease-like"/>
    <property type="match status" value="1"/>
</dbReference>
<organism evidence="3 4">
    <name type="scientific">Pseudoclavibacter caeni</name>
    <dbReference type="NCBI Taxonomy" id="908846"/>
    <lineage>
        <taxon>Bacteria</taxon>
        <taxon>Bacillati</taxon>
        <taxon>Actinomycetota</taxon>
        <taxon>Actinomycetes</taxon>
        <taxon>Micrococcales</taxon>
        <taxon>Microbacteriaceae</taxon>
        <taxon>Pseudoclavibacter</taxon>
    </lineage>
</organism>
<dbReference type="EMBL" id="WBKA01000001">
    <property type="protein sequence ID" value="KAB1633824.1"/>
    <property type="molecule type" value="Genomic_DNA"/>
</dbReference>
<dbReference type="Pfam" id="PF09588">
    <property type="entry name" value="YqaJ"/>
    <property type="match status" value="1"/>
</dbReference>
<feature type="compositionally biased region" description="Pro residues" evidence="1">
    <location>
        <begin position="18"/>
        <end position="37"/>
    </location>
</feature>
<dbReference type="AlphaFoldDB" id="A0A7C8BQ43"/>
<dbReference type="InterPro" id="IPR011335">
    <property type="entry name" value="Restrct_endonuc-II-like"/>
</dbReference>
<protein>
    <submittedName>
        <fullName evidence="3">YqaJ viral recombinase family protein</fullName>
    </submittedName>
</protein>
<feature type="region of interest" description="Disordered" evidence="1">
    <location>
        <begin position="1"/>
        <end position="141"/>
    </location>
</feature>
<accession>A0A7C8BQ43</accession>
<evidence type="ECO:0000256" key="1">
    <source>
        <dbReference type="SAM" id="MobiDB-lite"/>
    </source>
</evidence>
<name>A0A7C8BQ43_9MICO</name>
<gene>
    <name evidence="3" type="ORF">F8O02_00580</name>
</gene>
<dbReference type="OrthoDB" id="4920438at2"/>
<feature type="compositionally biased region" description="Basic residues" evidence="1">
    <location>
        <begin position="97"/>
        <end position="107"/>
    </location>
</feature>
<keyword evidence="4" id="KW-1185">Reference proteome</keyword>
<dbReference type="InterPro" id="IPR011604">
    <property type="entry name" value="PDDEXK-like_dom_sf"/>
</dbReference>
<dbReference type="Gene3D" id="3.90.320.10">
    <property type="match status" value="1"/>
</dbReference>
<feature type="compositionally biased region" description="Low complexity" evidence="1">
    <location>
        <begin position="219"/>
        <end position="237"/>
    </location>
</feature>
<feature type="region of interest" description="Disordered" evidence="1">
    <location>
        <begin position="147"/>
        <end position="166"/>
    </location>
</feature>